<keyword evidence="2" id="KW-0067">ATP-binding</keyword>
<feature type="transmembrane region" description="Helical" evidence="1">
    <location>
        <begin position="42"/>
        <end position="58"/>
    </location>
</feature>
<feature type="transmembrane region" description="Helical" evidence="1">
    <location>
        <begin position="70"/>
        <end position="89"/>
    </location>
</feature>
<protein>
    <submittedName>
        <fullName evidence="2">ATP-binding protein</fullName>
    </submittedName>
</protein>
<organism evidence="2 3">
    <name type="scientific">Neobacillus novalis</name>
    <dbReference type="NCBI Taxonomy" id="220687"/>
    <lineage>
        <taxon>Bacteria</taxon>
        <taxon>Bacillati</taxon>
        <taxon>Bacillota</taxon>
        <taxon>Bacilli</taxon>
        <taxon>Bacillales</taxon>
        <taxon>Bacillaceae</taxon>
        <taxon>Neobacillus</taxon>
    </lineage>
</organism>
<dbReference type="GO" id="GO:0005524">
    <property type="term" value="F:ATP binding"/>
    <property type="evidence" value="ECO:0007669"/>
    <property type="project" value="UniProtKB-KW"/>
</dbReference>
<dbReference type="KEGG" id="nnv:QNH39_10395"/>
<accession>A0AA95SCY8</accession>
<feature type="transmembrane region" description="Helical" evidence="1">
    <location>
        <begin position="137"/>
        <end position="158"/>
    </location>
</feature>
<name>A0AA95SCY8_9BACI</name>
<keyword evidence="3" id="KW-1185">Reference proteome</keyword>
<sequence length="299" mass="34686">MIIAVPLAGELNFYPFNDSFRISFGMPTFFFFLLLLGKYPAILSRTVIGISVVAFRILLDLPLHDFSYSFQHRCPTFFYYFTFGCLFYFTKANRSIHQSILIGFLGIIFDILASSAELTSQYFALDSVVTREDIRKISVIAIFRSFFTIGIFILYVLYETRLRIEEMQKQNEHLITVITNLYEESINLRKTLINSEKITRDAYNLYRSLKNIENKKEAKEGLSQTALKIAGQTHDFKKDNQRILSALSRLIADKGFSEYMEVNELLNIAMKSNMKYANFLGKDIEILLDIQGKHPDYHI</sequence>
<proteinExistence type="predicted"/>
<evidence type="ECO:0000313" key="2">
    <source>
        <dbReference type="EMBL" id="WHY88214.1"/>
    </source>
</evidence>
<gene>
    <name evidence="2" type="ORF">QNH39_10395</name>
</gene>
<dbReference type="Proteomes" id="UP001178288">
    <property type="component" value="Chromosome"/>
</dbReference>
<dbReference type="AlphaFoldDB" id="A0AA95SCY8"/>
<dbReference type="RefSeq" id="WP_235845519.1">
    <property type="nucleotide sequence ID" value="NZ_CP126114.1"/>
</dbReference>
<keyword evidence="2" id="KW-0547">Nucleotide-binding</keyword>
<evidence type="ECO:0000256" key="1">
    <source>
        <dbReference type="SAM" id="Phobius"/>
    </source>
</evidence>
<dbReference type="EMBL" id="CP126114">
    <property type="protein sequence ID" value="WHY88214.1"/>
    <property type="molecule type" value="Genomic_DNA"/>
</dbReference>
<evidence type="ECO:0000313" key="3">
    <source>
        <dbReference type="Proteomes" id="UP001178288"/>
    </source>
</evidence>
<feature type="transmembrane region" description="Helical" evidence="1">
    <location>
        <begin position="101"/>
        <end position="125"/>
    </location>
</feature>
<keyword evidence="1" id="KW-1133">Transmembrane helix</keyword>
<keyword evidence="1" id="KW-0472">Membrane</keyword>
<feature type="transmembrane region" description="Helical" evidence="1">
    <location>
        <begin position="20"/>
        <end position="37"/>
    </location>
</feature>
<keyword evidence="1" id="KW-0812">Transmembrane</keyword>
<reference evidence="2" key="1">
    <citation type="submission" date="2023-05" db="EMBL/GenBank/DDBJ databases">
        <title>Comparative genomics of Bacillaceae isolates and their secondary metabolite potential.</title>
        <authorList>
            <person name="Song L."/>
            <person name="Nielsen L.J."/>
            <person name="Mohite O."/>
            <person name="Xu X."/>
            <person name="Weber T."/>
            <person name="Kovacs A.T."/>
        </authorList>
    </citation>
    <scope>NUCLEOTIDE SEQUENCE</scope>
    <source>
        <strain evidence="2">XLM17</strain>
    </source>
</reference>